<name>A0ABM9ZNW5_BRUPB</name>
<reference evidence="1 2" key="1">
    <citation type="submission" date="2008-12" db="EMBL/GenBank/DDBJ databases">
        <title>The Genome Sequence of Brucella pinnipedialis B2/94.</title>
        <authorList>
            <consortium name="The Broad Institute Genome Sequencing Platform"/>
            <person name="Ward D."/>
            <person name="Young S.K."/>
            <person name="Kodira C.D."/>
            <person name="Zeng Q."/>
            <person name="Koehrsen M."/>
            <person name="Alvarado L."/>
            <person name="Berlin A."/>
            <person name="Borenstein D."/>
            <person name="Chen Z."/>
            <person name="Engels R."/>
            <person name="Freedman E."/>
            <person name="Gellesch M."/>
            <person name="Goldberg J."/>
            <person name="Griggs A."/>
            <person name="Gujja S."/>
            <person name="Heiman D."/>
            <person name="Hepburn T."/>
            <person name="Howarth C."/>
            <person name="Jen D."/>
            <person name="Larson L."/>
            <person name="Lewis B."/>
            <person name="Mehta T."/>
            <person name="Park D."/>
            <person name="Pearson M."/>
            <person name="Roberts A."/>
            <person name="Saif S."/>
            <person name="Shea T."/>
            <person name="Shenoy N."/>
            <person name="Sisk P."/>
            <person name="Stolte C."/>
            <person name="Sykes S."/>
            <person name="Walk T."/>
            <person name="White J."/>
            <person name="Yandava C."/>
            <person name="Whatmore A.M."/>
            <person name="Perrett L.L."/>
            <person name="O'Callaghan D."/>
            <person name="Nusbaum C."/>
            <person name="Galagan J."/>
            <person name="Birren B."/>
        </authorList>
    </citation>
    <scope>NUCLEOTIDE SEQUENCE [LARGE SCALE GENOMIC DNA]</scope>
    <source>
        <strain evidence="1 2">B2/94</strain>
    </source>
</reference>
<dbReference type="Proteomes" id="UP000004689">
    <property type="component" value="Unassembled WGS sequence"/>
</dbReference>
<protein>
    <submittedName>
        <fullName evidence="1">Uncharacterized protein</fullName>
    </submittedName>
</protein>
<evidence type="ECO:0000313" key="2">
    <source>
        <dbReference type="Proteomes" id="UP000004689"/>
    </source>
</evidence>
<sequence>MLHFVTVSRGFEPGRGSPRFKEVGNERYYENSDHLWDDDYFAEYGARNWTPWNRFPALKRASQILLCPPGKFRKSVFDNKKTLFSFEAIL</sequence>
<gene>
    <name evidence="1" type="ORF">BAHG_02918</name>
</gene>
<evidence type="ECO:0000313" key="1">
    <source>
        <dbReference type="EMBL" id="EEY01363.1"/>
    </source>
</evidence>
<dbReference type="EMBL" id="DS999849">
    <property type="protein sequence ID" value="EEY01363.1"/>
    <property type="molecule type" value="Genomic_DNA"/>
</dbReference>
<keyword evidence="2" id="KW-1185">Reference proteome</keyword>
<organism evidence="1 2">
    <name type="scientific">Brucella pinnipedialis (strain NCTC 12890 / B2/94 / BCCN 94-73)</name>
    <dbReference type="NCBI Taxonomy" id="520461"/>
    <lineage>
        <taxon>Bacteria</taxon>
        <taxon>Pseudomonadati</taxon>
        <taxon>Pseudomonadota</taxon>
        <taxon>Alphaproteobacteria</taxon>
        <taxon>Hyphomicrobiales</taxon>
        <taxon>Brucellaceae</taxon>
        <taxon>Brucella/Ochrobactrum group</taxon>
        <taxon>Brucella</taxon>
    </lineage>
</organism>
<accession>A0ABM9ZNW5</accession>
<proteinExistence type="predicted"/>